<keyword evidence="3 6" id="KW-0812">Transmembrane</keyword>
<evidence type="ECO:0000256" key="3">
    <source>
        <dbReference type="ARBA" id="ARBA00022692"/>
    </source>
</evidence>
<keyword evidence="5 6" id="KW-0472">Membrane</keyword>
<evidence type="ECO:0000256" key="5">
    <source>
        <dbReference type="ARBA" id="ARBA00023136"/>
    </source>
</evidence>
<comment type="caution">
    <text evidence="9">The sequence shown here is derived from an EMBL/GenBank/DDBJ whole genome shotgun (WGS) entry which is preliminary data.</text>
</comment>
<dbReference type="PANTHER" id="PTHR30572:SF18">
    <property type="entry name" value="ABC-TYPE MACROLIDE FAMILY EXPORT SYSTEM PERMEASE COMPONENT 2"/>
    <property type="match status" value="1"/>
</dbReference>
<name>A0A6P0UIE8_9FLAO</name>
<feature type="transmembrane region" description="Helical" evidence="6">
    <location>
        <begin position="387"/>
        <end position="410"/>
    </location>
</feature>
<evidence type="ECO:0000313" key="9">
    <source>
        <dbReference type="EMBL" id="NER13024.1"/>
    </source>
</evidence>
<accession>A0A6P0UIE8</accession>
<feature type="transmembrane region" description="Helical" evidence="6">
    <location>
        <begin position="730"/>
        <end position="749"/>
    </location>
</feature>
<dbReference type="Pfam" id="PF02687">
    <property type="entry name" value="FtsX"/>
    <property type="match status" value="2"/>
</dbReference>
<comment type="subcellular location">
    <subcellularLocation>
        <location evidence="1">Cell membrane</location>
        <topology evidence="1">Multi-pass membrane protein</topology>
    </subcellularLocation>
</comment>
<feature type="domain" description="MacB-like periplasmic core" evidence="8">
    <location>
        <begin position="449"/>
        <end position="639"/>
    </location>
</feature>
<dbReference type="PROSITE" id="PS51257">
    <property type="entry name" value="PROKAR_LIPOPROTEIN"/>
    <property type="match status" value="1"/>
</dbReference>
<dbReference type="PANTHER" id="PTHR30572">
    <property type="entry name" value="MEMBRANE COMPONENT OF TRANSPORTER-RELATED"/>
    <property type="match status" value="1"/>
</dbReference>
<keyword evidence="2" id="KW-1003">Cell membrane</keyword>
<feature type="domain" description="MacB-like periplasmic core" evidence="8">
    <location>
        <begin position="20"/>
        <end position="248"/>
    </location>
</feature>
<evidence type="ECO:0000313" key="10">
    <source>
        <dbReference type="Proteomes" id="UP000468581"/>
    </source>
</evidence>
<protein>
    <submittedName>
        <fullName evidence="9">Uncharacterized protein</fullName>
    </submittedName>
</protein>
<dbReference type="GO" id="GO:0022857">
    <property type="term" value="F:transmembrane transporter activity"/>
    <property type="evidence" value="ECO:0007669"/>
    <property type="project" value="TreeGrafter"/>
</dbReference>
<evidence type="ECO:0000259" key="8">
    <source>
        <dbReference type="Pfam" id="PF12704"/>
    </source>
</evidence>
<organism evidence="9 10">
    <name type="scientific">Leptobacterium flavescens</name>
    <dbReference type="NCBI Taxonomy" id="472055"/>
    <lineage>
        <taxon>Bacteria</taxon>
        <taxon>Pseudomonadati</taxon>
        <taxon>Bacteroidota</taxon>
        <taxon>Flavobacteriia</taxon>
        <taxon>Flavobacteriales</taxon>
        <taxon>Flavobacteriaceae</taxon>
        <taxon>Leptobacterium</taxon>
    </lineage>
</organism>
<dbReference type="InterPro" id="IPR003838">
    <property type="entry name" value="ABC3_permease_C"/>
</dbReference>
<dbReference type="EMBL" id="JAABOO010000001">
    <property type="protein sequence ID" value="NER13024.1"/>
    <property type="molecule type" value="Genomic_DNA"/>
</dbReference>
<evidence type="ECO:0000256" key="6">
    <source>
        <dbReference type="SAM" id="Phobius"/>
    </source>
</evidence>
<dbReference type="RefSeq" id="WP_163606027.1">
    <property type="nucleotide sequence ID" value="NZ_JAABOO010000001.1"/>
</dbReference>
<evidence type="ECO:0000259" key="7">
    <source>
        <dbReference type="Pfam" id="PF02687"/>
    </source>
</evidence>
<feature type="transmembrane region" description="Helical" evidence="6">
    <location>
        <begin position="338"/>
        <end position="367"/>
    </location>
</feature>
<feature type="transmembrane region" description="Helical" evidence="6">
    <location>
        <begin position="674"/>
        <end position="703"/>
    </location>
</feature>
<keyword evidence="4 6" id="KW-1133">Transmembrane helix</keyword>
<reference evidence="9 10" key="1">
    <citation type="submission" date="2020-01" db="EMBL/GenBank/DDBJ databases">
        <title>Leptobacterium flavescens.</title>
        <authorList>
            <person name="Wang G."/>
        </authorList>
    </citation>
    <scope>NUCLEOTIDE SEQUENCE [LARGE SCALE GENOMIC DNA]</scope>
    <source>
        <strain evidence="9 10">KCTC 22160</strain>
    </source>
</reference>
<dbReference type="InterPro" id="IPR025857">
    <property type="entry name" value="MacB_PCD"/>
</dbReference>
<feature type="domain" description="ABC3 transporter permease C-terminal" evidence="7">
    <location>
        <begin position="299"/>
        <end position="413"/>
    </location>
</feature>
<dbReference type="Proteomes" id="UP000468581">
    <property type="component" value="Unassembled WGS sequence"/>
</dbReference>
<dbReference type="AlphaFoldDB" id="A0A6P0UIE8"/>
<evidence type="ECO:0000256" key="2">
    <source>
        <dbReference type="ARBA" id="ARBA00022475"/>
    </source>
</evidence>
<feature type="transmembrane region" description="Helical" evidence="6">
    <location>
        <begin position="21"/>
        <end position="40"/>
    </location>
</feature>
<gene>
    <name evidence="9" type="ORF">GWK08_06210</name>
</gene>
<sequence length="801" mass="90239">MFRNYLKIAWRNLVKNKLSTLINVLGLSIGISACMVILVFTKYESDFDSYHQRSDDIYRVVQHTEYPEETLYWNTTAYPLAEALRNDFPEIDIVTQTAGPASREFSVKNEQGEVTLYEEPYVLFADGYYLETFDAEWLAGDRNTALDNYGSVVLTEYLAKKYFGNDISNYGSVLGKTIMLNSKDPLVVSGVVKNPPGNANQRYNMLVPYEFFKENNPFFTSNWSGNYQGTTFVVLKNEKLKEKLESAIAGWKKKYLKPEDDRRISYFLQPLKEIHTETLYGSIPGGYTMPAGVLRTASLVALFILIIAIVNFVNLITAQSTSRSKEVGIRKVLGGSRFNLIFQFVLENIILISLTLGLSVLMSYFLINELNGFLSIINLKLHFGWEQIGLVLLIGGLTVLLAAIYPALVLSSFKPIPALKNMVVFKKTNGLTLRKSLIVFQFVIVQLFVIASIVVATQMNYFRNQEIGFSSDAVVTTSAPEFNKLEVYRNALLQDKDILKVSFGSGPPMGVNGYSLGTSFRTPEQTVEEGKSAEMKIGDINYLDFYDLELIAGRNFISNKNRFDEFIVNEKLLKAYNWTPQEAIGKRLAINEGEATIVGVVKDFNNHSLQYEITPCIILNWNAYQNNAFIKIADGSSRTLASVEKTWNGIFKNSVYNYEFLDDSMEKEYLVERLIFNGFTILSILAISIGCLGLLGLMSFITLRKTKEIGIRKVLGAGLLDNVTFFSKEFIFLVAIAFIIAVPLVYYAMNMWLQGFSYKVELSLWMFLSGGVITLMIALLSCSFQSVKASLADPVKSLRTE</sequence>
<dbReference type="GO" id="GO:0005886">
    <property type="term" value="C:plasma membrane"/>
    <property type="evidence" value="ECO:0007669"/>
    <property type="project" value="UniProtKB-SubCell"/>
</dbReference>
<feature type="domain" description="ABC3 transporter permease C-terminal" evidence="7">
    <location>
        <begin position="681"/>
        <end position="789"/>
    </location>
</feature>
<dbReference type="InterPro" id="IPR050250">
    <property type="entry name" value="Macrolide_Exporter_MacB"/>
</dbReference>
<evidence type="ECO:0000256" key="1">
    <source>
        <dbReference type="ARBA" id="ARBA00004651"/>
    </source>
</evidence>
<dbReference type="Pfam" id="PF12704">
    <property type="entry name" value="MacB_PCD"/>
    <property type="match status" value="2"/>
</dbReference>
<keyword evidence="10" id="KW-1185">Reference proteome</keyword>
<feature type="transmembrane region" description="Helical" evidence="6">
    <location>
        <begin position="436"/>
        <end position="456"/>
    </location>
</feature>
<evidence type="ECO:0000256" key="4">
    <source>
        <dbReference type="ARBA" id="ARBA00022989"/>
    </source>
</evidence>
<proteinExistence type="predicted"/>
<feature type="transmembrane region" description="Helical" evidence="6">
    <location>
        <begin position="764"/>
        <end position="784"/>
    </location>
</feature>
<feature type="transmembrane region" description="Helical" evidence="6">
    <location>
        <begin position="297"/>
        <end position="317"/>
    </location>
</feature>